<evidence type="ECO:0000313" key="2">
    <source>
        <dbReference type="EMBL" id="MBN8431627.1"/>
    </source>
</evidence>
<feature type="domain" description="Putative zinc-finger" evidence="1">
    <location>
        <begin position="4"/>
        <end position="38"/>
    </location>
</feature>
<name>A0ABS3E8N6_9GAMM</name>
<dbReference type="InterPro" id="IPR027383">
    <property type="entry name" value="Znf_put"/>
</dbReference>
<proteinExistence type="predicted"/>
<evidence type="ECO:0000313" key="3">
    <source>
        <dbReference type="Proteomes" id="UP000664293"/>
    </source>
</evidence>
<evidence type="ECO:0000259" key="1">
    <source>
        <dbReference type="Pfam" id="PF13490"/>
    </source>
</evidence>
<dbReference type="EMBL" id="JAEKJR010000002">
    <property type="protein sequence ID" value="MBN8431627.1"/>
    <property type="molecule type" value="Genomic_DNA"/>
</dbReference>
<dbReference type="Proteomes" id="UP000664293">
    <property type="component" value="Unassembled WGS sequence"/>
</dbReference>
<keyword evidence="3" id="KW-1185">Reference proteome</keyword>
<dbReference type="Pfam" id="PF13490">
    <property type="entry name" value="zf-HC2"/>
    <property type="match status" value="1"/>
</dbReference>
<sequence>MMNCKQATQLLSLQQERPLSRRERFSLRFHLMMCKACRNFSTQMDSLRTISRHYAKGEHPASDDRESH</sequence>
<reference evidence="2 3" key="1">
    <citation type="submission" date="2020-12" db="EMBL/GenBank/DDBJ databases">
        <title>Oil enriched cultivation method for isolating marine PHA-producing bacteria.</title>
        <authorList>
            <person name="Zheng W."/>
            <person name="Yu S."/>
            <person name="Huang Y."/>
        </authorList>
    </citation>
    <scope>NUCLEOTIDE SEQUENCE [LARGE SCALE GENOMIC DNA]</scope>
    <source>
        <strain evidence="2 3">SN0-2</strain>
    </source>
</reference>
<organism evidence="2 3">
    <name type="scientific">Microbulbifer salipaludis</name>
    <dbReference type="NCBI Taxonomy" id="187980"/>
    <lineage>
        <taxon>Bacteria</taxon>
        <taxon>Pseudomonadati</taxon>
        <taxon>Pseudomonadota</taxon>
        <taxon>Gammaproteobacteria</taxon>
        <taxon>Cellvibrionales</taxon>
        <taxon>Microbulbiferaceae</taxon>
        <taxon>Microbulbifer</taxon>
    </lineage>
</organism>
<protein>
    <submittedName>
        <fullName evidence="2">Zf-HC2 domain-containing protein</fullName>
    </submittedName>
</protein>
<gene>
    <name evidence="2" type="ORF">JF535_12265</name>
</gene>
<comment type="caution">
    <text evidence="2">The sequence shown here is derived from an EMBL/GenBank/DDBJ whole genome shotgun (WGS) entry which is preliminary data.</text>
</comment>
<accession>A0ABS3E8N6</accession>